<dbReference type="GO" id="GO:0003856">
    <property type="term" value="F:3-dehydroquinate synthase activity"/>
    <property type="evidence" value="ECO:0007669"/>
    <property type="project" value="UniProtKB-UniRule"/>
</dbReference>
<comment type="cofactor">
    <cofactor evidence="3">
        <name>Zn(2+)</name>
        <dbReference type="ChEBI" id="CHEBI:29105"/>
    </cofactor>
</comment>
<sequence length="363" mass="38296">MTTIEVKTRIKQYQIKIVADGLQQLGSLVTAVWQPSQVAVVTDSNVGVHYAQLVTDELTAAGFKVLVLTIPAGESSKSWQQVQLLIEQLSAAHFSRSDGILALGGGVVGDLAGFVASIYMRGIGLIQVPTSLLAQVDSSVGGKTAIDLPTGKNLVGSFYQPDLVIIDPTTLTTLPPRMLAEGYGEVVKCAALVGGDFWQALQPISGVATILPAAPALIAASVAFKAQIVMADEQEQGQRQRLNLGHTIGHAVELLANGQLMHGEAVAIGLVQVCRLFAAHDLAPASLVTTIKSRLMAVGLPTELPTELPAVSQQAVVAVMQHDKKVHGAALTWVYLTAIGQPQLFPVAIKDLNDWLATLWVAS</sequence>
<dbReference type="Gene3D" id="3.40.50.1970">
    <property type="match status" value="1"/>
</dbReference>
<evidence type="ECO:0000259" key="20">
    <source>
        <dbReference type="Pfam" id="PF24621"/>
    </source>
</evidence>
<evidence type="ECO:0000256" key="6">
    <source>
        <dbReference type="ARBA" id="ARBA00005412"/>
    </source>
</evidence>
<comment type="pathway">
    <text evidence="5 18">Metabolic intermediate biosynthesis; chorismate biosynthesis; chorismate from D-erythrose 4-phosphate and phosphoenolpyruvate: step 2/7.</text>
</comment>
<dbReference type="GO" id="GO:0008652">
    <property type="term" value="P:amino acid biosynthetic process"/>
    <property type="evidence" value="ECO:0007669"/>
    <property type="project" value="UniProtKB-KW"/>
</dbReference>
<feature type="binding site" evidence="18">
    <location>
        <position position="262"/>
    </location>
    <ligand>
        <name>Zn(2+)</name>
        <dbReference type="ChEBI" id="CHEBI:29105"/>
    </ligand>
</feature>
<dbReference type="UniPathway" id="UPA00053">
    <property type="reaction ID" value="UER00085"/>
</dbReference>
<evidence type="ECO:0000259" key="19">
    <source>
        <dbReference type="Pfam" id="PF01761"/>
    </source>
</evidence>
<dbReference type="PIRSF" id="PIRSF001455">
    <property type="entry name" value="DHQ_synth"/>
    <property type="match status" value="1"/>
</dbReference>
<name>A0A4Q9Y2K3_9LACO</name>
<protein>
    <recommendedName>
        <fullName evidence="8 18">3-dehydroquinate synthase</fullName>
        <shortName evidence="18">DHQS</shortName>
        <ecNumber evidence="7 18">4.2.3.4</ecNumber>
    </recommendedName>
</protein>
<comment type="caution">
    <text evidence="21">The sequence shown here is derived from an EMBL/GenBank/DDBJ whole genome shotgun (WGS) entry which is preliminary data.</text>
</comment>
<dbReference type="InterPro" id="IPR030963">
    <property type="entry name" value="DHQ_synth_fam"/>
</dbReference>
<evidence type="ECO:0000256" key="15">
    <source>
        <dbReference type="ARBA" id="ARBA00023141"/>
    </source>
</evidence>
<dbReference type="AlphaFoldDB" id="A0A4Q9Y2K3"/>
<keyword evidence="12 18" id="KW-0547">Nucleotide-binding</keyword>
<dbReference type="GO" id="GO:0046872">
    <property type="term" value="F:metal ion binding"/>
    <property type="evidence" value="ECO:0007669"/>
    <property type="project" value="UniProtKB-KW"/>
</dbReference>
<keyword evidence="13 18" id="KW-0862">Zinc</keyword>
<dbReference type="Proteomes" id="UP000292648">
    <property type="component" value="Unassembled WGS sequence"/>
</dbReference>
<feature type="binding site" evidence="18">
    <location>
        <begin position="130"/>
        <end position="131"/>
    </location>
    <ligand>
        <name>NAD(+)</name>
        <dbReference type="ChEBI" id="CHEBI:57540"/>
    </ligand>
</feature>
<comment type="caution">
    <text evidence="18">Lacks conserved residue(s) required for the propagation of feature annotation.</text>
</comment>
<evidence type="ECO:0000313" key="21">
    <source>
        <dbReference type="EMBL" id="TBX48273.1"/>
    </source>
</evidence>
<comment type="catalytic activity">
    <reaction evidence="1 18">
        <text>7-phospho-2-dehydro-3-deoxy-D-arabino-heptonate = 3-dehydroquinate + phosphate</text>
        <dbReference type="Rhea" id="RHEA:21968"/>
        <dbReference type="ChEBI" id="CHEBI:32364"/>
        <dbReference type="ChEBI" id="CHEBI:43474"/>
        <dbReference type="ChEBI" id="CHEBI:58394"/>
        <dbReference type="EC" id="4.2.3.4"/>
    </reaction>
</comment>
<feature type="binding site" evidence="18">
    <location>
        <position position="143"/>
    </location>
    <ligand>
        <name>NAD(+)</name>
        <dbReference type="ChEBI" id="CHEBI:57540"/>
    </ligand>
</feature>
<evidence type="ECO:0000256" key="13">
    <source>
        <dbReference type="ARBA" id="ARBA00022833"/>
    </source>
</evidence>
<dbReference type="GO" id="GO:0009423">
    <property type="term" value="P:chorismate biosynthetic process"/>
    <property type="evidence" value="ECO:0007669"/>
    <property type="project" value="UniProtKB-UniRule"/>
</dbReference>
<dbReference type="EC" id="4.2.3.4" evidence="7 18"/>
<evidence type="ECO:0000256" key="2">
    <source>
        <dbReference type="ARBA" id="ARBA00001911"/>
    </source>
</evidence>
<evidence type="ECO:0000256" key="16">
    <source>
        <dbReference type="ARBA" id="ARBA00023239"/>
    </source>
</evidence>
<dbReference type="SUPFAM" id="SSF56796">
    <property type="entry name" value="Dehydroquinate synthase-like"/>
    <property type="match status" value="1"/>
</dbReference>
<evidence type="ECO:0000256" key="9">
    <source>
        <dbReference type="ARBA" id="ARBA00022490"/>
    </source>
</evidence>
<dbReference type="InterPro" id="IPR030960">
    <property type="entry name" value="DHQS/DOIS_N"/>
</dbReference>
<comment type="cofactor">
    <cofactor evidence="18">
        <name>Co(2+)</name>
        <dbReference type="ChEBI" id="CHEBI:48828"/>
    </cofactor>
    <cofactor evidence="18">
        <name>Zn(2+)</name>
        <dbReference type="ChEBI" id="CHEBI:29105"/>
    </cofactor>
    <text evidence="18">Binds 1 divalent metal cation per subunit. Can use either Co(2+) or Zn(2+).</text>
</comment>
<dbReference type="PANTHER" id="PTHR43622:SF7">
    <property type="entry name" value="3-DEHYDROQUINATE SYNTHASE, CHLOROPLASTIC"/>
    <property type="match status" value="1"/>
</dbReference>
<comment type="cofactor">
    <cofactor evidence="2 18">
        <name>NAD(+)</name>
        <dbReference type="ChEBI" id="CHEBI:57540"/>
    </cofactor>
</comment>
<dbReference type="CDD" id="cd08195">
    <property type="entry name" value="DHQS"/>
    <property type="match status" value="1"/>
</dbReference>
<feature type="binding site" evidence="18">
    <location>
        <begin position="106"/>
        <end position="110"/>
    </location>
    <ligand>
        <name>NAD(+)</name>
        <dbReference type="ChEBI" id="CHEBI:57540"/>
    </ligand>
</feature>
<dbReference type="EMBL" id="SEHH01000037">
    <property type="protein sequence ID" value="TBX48273.1"/>
    <property type="molecule type" value="Genomic_DNA"/>
</dbReference>
<accession>A0A4Q9Y2K3</accession>
<feature type="binding site" evidence="18">
    <location>
        <position position="185"/>
    </location>
    <ligand>
        <name>Zn(2+)</name>
        <dbReference type="ChEBI" id="CHEBI:29105"/>
    </ligand>
</feature>
<evidence type="ECO:0000256" key="8">
    <source>
        <dbReference type="ARBA" id="ARBA00017684"/>
    </source>
</evidence>
<dbReference type="Pfam" id="PF24621">
    <property type="entry name" value="DHQS_C"/>
    <property type="match status" value="1"/>
</dbReference>
<dbReference type="GO" id="GO:0000166">
    <property type="term" value="F:nucleotide binding"/>
    <property type="evidence" value="ECO:0007669"/>
    <property type="project" value="UniProtKB-KW"/>
</dbReference>
<dbReference type="Pfam" id="PF01761">
    <property type="entry name" value="DHQ_synthase"/>
    <property type="match status" value="1"/>
</dbReference>
<keyword evidence="15 18" id="KW-0057">Aromatic amino acid biosynthesis</keyword>
<comment type="function">
    <text evidence="18">Catalyzes the conversion of 3-deoxy-D-arabino-heptulosonate 7-phosphate (DAHP) to dehydroquinate (DHQ).</text>
</comment>
<evidence type="ECO:0000256" key="3">
    <source>
        <dbReference type="ARBA" id="ARBA00001947"/>
    </source>
</evidence>
<dbReference type="InterPro" id="IPR056179">
    <property type="entry name" value="DHQS_C"/>
</dbReference>
<feature type="domain" description="3-dehydroquinate synthase C-terminal" evidence="20">
    <location>
        <begin position="182"/>
        <end position="326"/>
    </location>
</feature>
<keyword evidence="11 18" id="KW-0479">Metal-binding</keyword>
<organism evidence="21 22">
    <name type="scientific">Lactiplantibacillus paraplantarum</name>
    <dbReference type="NCBI Taxonomy" id="60520"/>
    <lineage>
        <taxon>Bacteria</taxon>
        <taxon>Bacillati</taxon>
        <taxon>Bacillota</taxon>
        <taxon>Bacilli</taxon>
        <taxon>Lactobacillales</taxon>
        <taxon>Lactobacillaceae</taxon>
        <taxon>Lactiplantibacillus</taxon>
    </lineage>
</organism>
<gene>
    <name evidence="18 21" type="primary">aroB</name>
    <name evidence="21" type="ORF">EUZ87_04695</name>
</gene>
<evidence type="ECO:0000256" key="1">
    <source>
        <dbReference type="ARBA" id="ARBA00001393"/>
    </source>
</evidence>
<feature type="binding site" evidence="18">
    <location>
        <begin position="170"/>
        <end position="173"/>
    </location>
    <ligand>
        <name>NAD(+)</name>
        <dbReference type="ChEBI" id="CHEBI:57540"/>
    </ligand>
</feature>
<reference evidence="21 22" key="1">
    <citation type="submission" date="2019-01" db="EMBL/GenBank/DDBJ databases">
        <title>Draft genome sequence of Lactobacillus paraplantarum OSY-TC318, a Producer of the novel lantibiotic Paraplantaracin TC318.</title>
        <authorList>
            <person name="Hussein W.E."/>
            <person name="Huang E."/>
            <person name="Yousef A.E."/>
        </authorList>
    </citation>
    <scope>NUCLEOTIDE SEQUENCE [LARGE SCALE GENOMIC DNA]</scope>
    <source>
        <strain evidence="21 22">OSY-TC318</strain>
    </source>
</reference>
<comment type="similarity">
    <text evidence="6 18">Belongs to the sugar phosphate cyclases superfamily. Dehydroquinate synthase family.</text>
</comment>
<keyword evidence="16 18" id="KW-0456">Lyase</keyword>
<evidence type="ECO:0000313" key="22">
    <source>
        <dbReference type="Proteomes" id="UP000292648"/>
    </source>
</evidence>
<evidence type="ECO:0000256" key="11">
    <source>
        <dbReference type="ARBA" id="ARBA00022723"/>
    </source>
</evidence>
<dbReference type="FunFam" id="3.40.50.1970:FF:000007">
    <property type="entry name" value="Pentafunctional AROM polypeptide"/>
    <property type="match status" value="1"/>
</dbReference>
<dbReference type="PANTHER" id="PTHR43622">
    <property type="entry name" value="3-DEHYDROQUINATE SYNTHASE"/>
    <property type="match status" value="1"/>
</dbReference>
<comment type="subcellular location">
    <subcellularLocation>
        <location evidence="4 18">Cytoplasm</location>
    </subcellularLocation>
</comment>
<evidence type="ECO:0000256" key="5">
    <source>
        <dbReference type="ARBA" id="ARBA00004661"/>
    </source>
</evidence>
<keyword evidence="10 18" id="KW-0028">Amino-acid biosynthesis</keyword>
<keyword evidence="17 18" id="KW-0170">Cobalt</keyword>
<feature type="binding site" evidence="18">
    <location>
        <position position="246"/>
    </location>
    <ligand>
        <name>Zn(2+)</name>
        <dbReference type="ChEBI" id="CHEBI:29105"/>
    </ligand>
</feature>
<feature type="binding site" evidence="18">
    <location>
        <position position="152"/>
    </location>
    <ligand>
        <name>NAD(+)</name>
        <dbReference type="ChEBI" id="CHEBI:57540"/>
    </ligand>
</feature>
<keyword evidence="9 18" id="KW-0963">Cytoplasm</keyword>
<dbReference type="Gene3D" id="1.20.1090.10">
    <property type="entry name" value="Dehydroquinate synthase-like - alpha domain"/>
    <property type="match status" value="1"/>
</dbReference>
<evidence type="ECO:0000256" key="18">
    <source>
        <dbReference type="HAMAP-Rule" id="MF_00110"/>
    </source>
</evidence>
<keyword evidence="14 18" id="KW-0520">NAD</keyword>
<dbReference type="GO" id="GO:0005737">
    <property type="term" value="C:cytoplasm"/>
    <property type="evidence" value="ECO:0007669"/>
    <property type="project" value="UniProtKB-SubCell"/>
</dbReference>
<evidence type="ECO:0000256" key="10">
    <source>
        <dbReference type="ARBA" id="ARBA00022605"/>
    </source>
</evidence>
<evidence type="ECO:0000256" key="4">
    <source>
        <dbReference type="ARBA" id="ARBA00004496"/>
    </source>
</evidence>
<dbReference type="InterPro" id="IPR016037">
    <property type="entry name" value="DHQ_synth_AroB"/>
</dbReference>
<evidence type="ECO:0000256" key="7">
    <source>
        <dbReference type="ARBA" id="ARBA00013031"/>
    </source>
</evidence>
<dbReference type="InterPro" id="IPR050071">
    <property type="entry name" value="Dehydroquinate_synthase"/>
</dbReference>
<dbReference type="HAMAP" id="MF_00110">
    <property type="entry name" value="DHQ_synthase"/>
    <property type="match status" value="1"/>
</dbReference>
<dbReference type="NCBIfam" id="TIGR01357">
    <property type="entry name" value="aroB"/>
    <property type="match status" value="1"/>
</dbReference>
<evidence type="ECO:0000256" key="17">
    <source>
        <dbReference type="ARBA" id="ARBA00023285"/>
    </source>
</evidence>
<evidence type="ECO:0000256" key="12">
    <source>
        <dbReference type="ARBA" id="ARBA00022741"/>
    </source>
</evidence>
<feature type="domain" description="3-dehydroquinate synthase N-terminal" evidence="19">
    <location>
        <begin position="68"/>
        <end position="179"/>
    </location>
</feature>
<proteinExistence type="inferred from homology"/>
<evidence type="ECO:0000256" key="14">
    <source>
        <dbReference type="ARBA" id="ARBA00023027"/>
    </source>
</evidence>
<dbReference type="GO" id="GO:0009073">
    <property type="term" value="P:aromatic amino acid family biosynthetic process"/>
    <property type="evidence" value="ECO:0007669"/>
    <property type="project" value="UniProtKB-KW"/>
</dbReference>